<dbReference type="OrthoDB" id="121803at2759"/>
<feature type="domain" description="DUF6818" evidence="1">
    <location>
        <begin position="27"/>
        <end position="70"/>
    </location>
</feature>
<dbReference type="VEuPathDB" id="FungiDB:PPTG_24818"/>
<dbReference type="AlphaFoldDB" id="W2P9W2"/>
<organism evidence="2 3">
    <name type="scientific">Phytophthora nicotianae (strain INRA-310)</name>
    <name type="common">Phytophthora parasitica</name>
    <dbReference type="NCBI Taxonomy" id="761204"/>
    <lineage>
        <taxon>Eukaryota</taxon>
        <taxon>Sar</taxon>
        <taxon>Stramenopiles</taxon>
        <taxon>Oomycota</taxon>
        <taxon>Peronosporomycetes</taxon>
        <taxon>Peronosporales</taxon>
        <taxon>Peronosporaceae</taxon>
        <taxon>Phytophthora</taxon>
    </lineage>
</organism>
<dbReference type="EMBL" id="KI669812">
    <property type="protein sequence ID" value="ETM97812.1"/>
    <property type="molecule type" value="Genomic_DNA"/>
</dbReference>
<dbReference type="PANTHER" id="PTHR34409">
    <property type="entry name" value="SET DOMAIN-CONTAINING PROTEIN"/>
    <property type="match status" value="1"/>
</dbReference>
<dbReference type="Proteomes" id="UP000018817">
    <property type="component" value="Unassembled WGS sequence"/>
</dbReference>
<dbReference type="InterPro" id="IPR049203">
    <property type="entry name" value="DUF6818"/>
</dbReference>
<reference evidence="3" key="1">
    <citation type="submission" date="2011-12" db="EMBL/GenBank/DDBJ databases">
        <authorList>
            <consortium name="The Broad Institute Genome Sequencing Platform"/>
            <person name="Russ C."/>
            <person name="Tyler B."/>
            <person name="Panabieres F."/>
            <person name="Shan W."/>
            <person name="Tripathy S."/>
            <person name="Grunwald N."/>
            <person name="Machado M."/>
            <person name="Young S.K."/>
            <person name="Zeng Q."/>
            <person name="Gargeya S."/>
            <person name="Fitzgerald M."/>
            <person name="Haas B."/>
            <person name="Abouelleil A."/>
            <person name="Alvarado L."/>
            <person name="Arachchi H.M."/>
            <person name="Berlin A."/>
            <person name="Chapman S.B."/>
            <person name="Gearin G."/>
            <person name="Goldberg J."/>
            <person name="Griggs A."/>
            <person name="Gujja S."/>
            <person name="Hansen M."/>
            <person name="Heiman D."/>
            <person name="Howarth C."/>
            <person name="Larimer J."/>
            <person name="Lui A."/>
            <person name="MacDonald P.J.P."/>
            <person name="McCowen C."/>
            <person name="Montmayeur A."/>
            <person name="Murphy C."/>
            <person name="Neiman D."/>
            <person name="Pearson M."/>
            <person name="Priest M."/>
            <person name="Roberts A."/>
            <person name="Saif S."/>
            <person name="Shea T."/>
            <person name="Sisk P."/>
            <person name="Stolte C."/>
            <person name="Sykes S."/>
            <person name="Wortman J."/>
            <person name="Nusbaum C."/>
            <person name="Birren B."/>
        </authorList>
    </citation>
    <scope>NUCLEOTIDE SEQUENCE [LARGE SCALE GENOMIC DNA]</scope>
    <source>
        <strain evidence="3">INRA-310</strain>
    </source>
</reference>
<name>W2P9W2_PHYN3</name>
<evidence type="ECO:0000313" key="2">
    <source>
        <dbReference type="EMBL" id="ETM97812.1"/>
    </source>
</evidence>
<dbReference type="GeneID" id="20193417"/>
<protein>
    <recommendedName>
        <fullName evidence="1">DUF6818 domain-containing protein</fullName>
    </recommendedName>
</protein>
<gene>
    <name evidence="2" type="ORF">PPTG_24818</name>
</gene>
<dbReference type="PANTHER" id="PTHR34409:SF1">
    <property type="entry name" value="MYB-LIKE DOMAIN-CONTAINING PROTEIN"/>
    <property type="match status" value="1"/>
</dbReference>
<dbReference type="RefSeq" id="XP_008916891.1">
    <property type="nucleotide sequence ID" value="XM_008918643.1"/>
</dbReference>
<evidence type="ECO:0000313" key="3">
    <source>
        <dbReference type="Proteomes" id="UP000018817"/>
    </source>
</evidence>
<accession>W2P9W2</accession>
<evidence type="ECO:0000259" key="1">
    <source>
        <dbReference type="Pfam" id="PF20681"/>
    </source>
</evidence>
<proteinExistence type="predicted"/>
<sequence length="78" mass="9173">MTKLTGSANYKLSEVQRMLTLVAKFLPLGKDEWKRLANSYNSNRGRGIAERDYESLQRKFKMLYSTRKPTVWLICLRT</sequence>
<dbReference type="Pfam" id="PF20681">
    <property type="entry name" value="DUF6818"/>
    <property type="match status" value="1"/>
</dbReference>
<reference evidence="2 3" key="2">
    <citation type="submission" date="2013-11" db="EMBL/GenBank/DDBJ databases">
        <title>The Genome Sequence of Phytophthora parasitica INRA-310.</title>
        <authorList>
            <consortium name="The Broad Institute Genomics Platform"/>
            <person name="Russ C."/>
            <person name="Tyler B."/>
            <person name="Panabieres F."/>
            <person name="Shan W."/>
            <person name="Tripathy S."/>
            <person name="Grunwald N."/>
            <person name="Machado M."/>
            <person name="Johnson C.S."/>
            <person name="Arredondo F."/>
            <person name="Hong C."/>
            <person name="Coffey M."/>
            <person name="Young S.K."/>
            <person name="Zeng Q."/>
            <person name="Gargeya S."/>
            <person name="Fitzgerald M."/>
            <person name="Abouelleil A."/>
            <person name="Alvarado L."/>
            <person name="Chapman S.B."/>
            <person name="Gainer-Dewar J."/>
            <person name="Goldberg J."/>
            <person name="Griggs A."/>
            <person name="Gujja S."/>
            <person name="Hansen M."/>
            <person name="Howarth C."/>
            <person name="Imamovic A."/>
            <person name="Ireland A."/>
            <person name="Larimer J."/>
            <person name="McCowan C."/>
            <person name="Murphy C."/>
            <person name="Pearson M."/>
            <person name="Poon T.W."/>
            <person name="Priest M."/>
            <person name="Roberts A."/>
            <person name="Saif S."/>
            <person name="Shea T."/>
            <person name="Sykes S."/>
            <person name="Wortman J."/>
            <person name="Nusbaum C."/>
            <person name="Birren B."/>
        </authorList>
    </citation>
    <scope>NUCLEOTIDE SEQUENCE [LARGE SCALE GENOMIC DNA]</scope>
    <source>
        <strain evidence="2 3">INRA-310</strain>
    </source>
</reference>